<dbReference type="PANTHER" id="PTHR47505:SF1">
    <property type="entry name" value="DNA UTILIZATION PROTEIN YHGH"/>
    <property type="match status" value="1"/>
</dbReference>
<dbReference type="Gene3D" id="3.40.50.2020">
    <property type="match status" value="1"/>
</dbReference>
<dbReference type="RefSeq" id="WP_286217293.1">
    <property type="nucleotide sequence ID" value="NZ_AP027729.1"/>
</dbReference>
<dbReference type="Pfam" id="PF00156">
    <property type="entry name" value="Pribosyltran"/>
    <property type="match status" value="1"/>
</dbReference>
<protein>
    <submittedName>
        <fullName evidence="3">Amidophosphoribosyltransferase</fullName>
    </submittedName>
</protein>
<dbReference type="InterPro" id="IPR029057">
    <property type="entry name" value="PRTase-like"/>
</dbReference>
<name>A0ABM8G435_9CELL</name>
<accession>A0ABM8G435</accession>
<evidence type="ECO:0000313" key="4">
    <source>
        <dbReference type="Proteomes" id="UP001321475"/>
    </source>
</evidence>
<reference evidence="4" key="1">
    <citation type="journal article" date="2019" name="Int. J. Syst. Evol. Microbiol.">
        <title>The Global Catalogue of Microorganisms (GCM) 10K type strain sequencing project: providing services to taxonomists for standard genome sequencing and annotation.</title>
        <authorList>
            <consortium name="The Broad Institute Genomics Platform"/>
            <consortium name="The Broad Institute Genome Sequencing Center for Infectious Disease"/>
            <person name="Wu L."/>
            <person name="Ma J."/>
        </authorList>
    </citation>
    <scope>NUCLEOTIDE SEQUENCE [LARGE SCALE GENOMIC DNA]</scope>
    <source>
        <strain evidence="4">NBRC 108565</strain>
    </source>
</reference>
<evidence type="ECO:0000313" key="3">
    <source>
        <dbReference type="EMBL" id="BDZ42910.1"/>
    </source>
</evidence>
<comment type="similarity">
    <text evidence="1">Belongs to the ComF/GntX family.</text>
</comment>
<dbReference type="EMBL" id="AP027729">
    <property type="protein sequence ID" value="BDZ42910.1"/>
    <property type="molecule type" value="Genomic_DNA"/>
</dbReference>
<dbReference type="Proteomes" id="UP001321475">
    <property type="component" value="Chromosome"/>
</dbReference>
<evidence type="ECO:0000259" key="2">
    <source>
        <dbReference type="Pfam" id="PF00156"/>
    </source>
</evidence>
<sequence>MAGMAGMAGMASDAGDAGAASMARETGVGRDPAAGRDGVTSRFLADCAAALRLVVPVSCAGCGAWDARLCESCRRGFGPPVRCEGSAPRLDRMDGSVPLPVWRCSHYRGRVREVVLSWKDRGRADVGRDLAEVVRDAARLVRDTWDLDEVVVVPVPSGSRARRSRGRSPTTELARAVADGLAPGDGRSRAASLVAPVLAARSRRHQAGLGARARGGNRRDAFVVRAMQSRAMPSRAPTPRALSGAACLLVDDVLTTGATLAACSDALQSAGASVLGAIVLAATPAAHGPPGGGRG</sequence>
<organism evidence="3 4">
    <name type="scientific">Paraoerskovia sediminicola</name>
    <dbReference type="NCBI Taxonomy" id="1138587"/>
    <lineage>
        <taxon>Bacteria</taxon>
        <taxon>Bacillati</taxon>
        <taxon>Actinomycetota</taxon>
        <taxon>Actinomycetes</taxon>
        <taxon>Micrococcales</taxon>
        <taxon>Cellulomonadaceae</taxon>
        <taxon>Paraoerskovia</taxon>
    </lineage>
</organism>
<dbReference type="InterPro" id="IPR000836">
    <property type="entry name" value="PRTase_dom"/>
</dbReference>
<dbReference type="InterPro" id="IPR051910">
    <property type="entry name" value="ComF/GntX_DNA_util-trans"/>
</dbReference>
<dbReference type="PANTHER" id="PTHR47505">
    <property type="entry name" value="DNA UTILIZATION PROTEIN YHGH"/>
    <property type="match status" value="1"/>
</dbReference>
<evidence type="ECO:0000256" key="1">
    <source>
        <dbReference type="ARBA" id="ARBA00008007"/>
    </source>
</evidence>
<dbReference type="SUPFAM" id="SSF53271">
    <property type="entry name" value="PRTase-like"/>
    <property type="match status" value="1"/>
</dbReference>
<dbReference type="CDD" id="cd06223">
    <property type="entry name" value="PRTases_typeI"/>
    <property type="match status" value="1"/>
</dbReference>
<keyword evidence="4" id="KW-1185">Reference proteome</keyword>
<feature type="domain" description="Phosphoribosyltransferase" evidence="2">
    <location>
        <begin position="238"/>
        <end position="288"/>
    </location>
</feature>
<gene>
    <name evidence="3" type="ORF">GCM10025865_22090</name>
</gene>
<proteinExistence type="inferred from homology"/>